<accession>A0ABQ3E844</accession>
<comment type="caution">
    <text evidence="2">The sequence shown here is derived from an EMBL/GenBank/DDBJ whole genome shotgun (WGS) entry which is preliminary data.</text>
</comment>
<sequence>MRYRNGPCEGWQASPSNPTKATKRQLTETVVLRCTAEEKEKLKQQALEAGQTTSSLLRTTLGLIKPTRRRVAPKADPRLVVELSRMGSNLNQIARALNTARAAGEAYQLDGLQIITVLTTIDRQLSELLKLHQRGELKDAY</sequence>
<name>A0ABQ3E844_9HYPH</name>
<dbReference type="Pfam" id="PF21983">
    <property type="entry name" value="NikA-like"/>
    <property type="match status" value="1"/>
</dbReference>
<evidence type="ECO:0000256" key="1">
    <source>
        <dbReference type="SAM" id="MobiDB-lite"/>
    </source>
</evidence>
<organism evidence="2 3">
    <name type="scientific">Pseudovibrio japonicus</name>
    <dbReference type="NCBI Taxonomy" id="366534"/>
    <lineage>
        <taxon>Bacteria</taxon>
        <taxon>Pseudomonadati</taxon>
        <taxon>Pseudomonadota</taxon>
        <taxon>Alphaproteobacteria</taxon>
        <taxon>Hyphomicrobiales</taxon>
        <taxon>Stappiaceae</taxon>
        <taxon>Pseudovibrio</taxon>
    </lineage>
</organism>
<protein>
    <recommendedName>
        <fullName evidence="4">Bacterial mobilisation domain-containing protein</fullName>
    </recommendedName>
</protein>
<gene>
    <name evidence="2" type="ORF">GCM10007094_13040</name>
</gene>
<keyword evidence="3" id="KW-1185">Reference proteome</keyword>
<reference evidence="3" key="1">
    <citation type="journal article" date="2019" name="Int. J. Syst. Evol. Microbiol.">
        <title>The Global Catalogue of Microorganisms (GCM) 10K type strain sequencing project: providing services to taxonomists for standard genome sequencing and annotation.</title>
        <authorList>
            <consortium name="The Broad Institute Genomics Platform"/>
            <consortium name="The Broad Institute Genome Sequencing Center for Infectious Disease"/>
            <person name="Wu L."/>
            <person name="Ma J."/>
        </authorList>
    </citation>
    <scope>NUCLEOTIDE SEQUENCE [LARGE SCALE GENOMIC DNA]</scope>
    <source>
        <strain evidence="3">KCTC 12861</strain>
    </source>
</reference>
<dbReference type="InterPro" id="IPR053842">
    <property type="entry name" value="NikA-like"/>
</dbReference>
<dbReference type="Proteomes" id="UP000637980">
    <property type="component" value="Unassembled WGS sequence"/>
</dbReference>
<proteinExistence type="predicted"/>
<evidence type="ECO:0000313" key="2">
    <source>
        <dbReference type="EMBL" id="GHB26250.1"/>
    </source>
</evidence>
<evidence type="ECO:0000313" key="3">
    <source>
        <dbReference type="Proteomes" id="UP000637980"/>
    </source>
</evidence>
<feature type="region of interest" description="Disordered" evidence="1">
    <location>
        <begin position="1"/>
        <end position="25"/>
    </location>
</feature>
<evidence type="ECO:0008006" key="4">
    <source>
        <dbReference type="Google" id="ProtNLM"/>
    </source>
</evidence>
<dbReference type="EMBL" id="BMXE01000002">
    <property type="protein sequence ID" value="GHB26250.1"/>
    <property type="molecule type" value="Genomic_DNA"/>
</dbReference>